<keyword evidence="2" id="KW-0902">Two-component regulatory system</keyword>
<dbReference type="SUPFAM" id="SSF52172">
    <property type="entry name" value="CheY-like"/>
    <property type="match status" value="1"/>
</dbReference>
<gene>
    <name evidence="6" type="ORF">DN745_05480</name>
</gene>
<dbReference type="GO" id="GO:0005737">
    <property type="term" value="C:cytoplasm"/>
    <property type="evidence" value="ECO:0007669"/>
    <property type="project" value="TreeGrafter"/>
</dbReference>
<dbReference type="InterPro" id="IPR045269">
    <property type="entry name" value="Atg1-like"/>
</dbReference>
<dbReference type="SMART" id="SM00220">
    <property type="entry name" value="S_TKc"/>
    <property type="match status" value="1"/>
</dbReference>
<sequence>MSDSKGHILVVDDSEMNREVLSQRLEAKGFEVSVAIDGAHALEMIAENHYDLILLDIVMPRMSGVEVLTEIRSKQALTDLPVIMQTAKSDSATVVQTLKLGANDYVIKGMEFDVLLARLETHLNIQQRARISRTGGFSRLSGSETTRQRSHRFYCAHCKSSLLQDDLSCTGCRVERPVSGWDEVANSEFPLLGSIIGGRYFLSRFINKGSAASVYKARDLDLNREYAAKVVHLNNLAEGVIAQDIRERTRREVEVISKLSNPHVVKINDVVEVPPDAFALILDYVHGHSLEKILGRIGKLAAIKALDITRQVAQGLHEAHQLGVVHCDVKPENIMVEKLPVRGYFAHILDFGIAEILDYAHVKGQYAGTPLYSAPEQIRDDLSVDHRTDIYALGATLYHLVKGEPPYLASNTVEVLRMHLSAPIPRLGGPGNPDSRLDLIDEILAKMLAKDPEDRFDSLSEFIEYADAIMPLLERSANS</sequence>
<dbReference type="PANTHER" id="PTHR24348:SF68">
    <property type="entry name" value="SERINE_THREONINE-PROTEIN KINASE ATG1C"/>
    <property type="match status" value="1"/>
</dbReference>
<dbReference type="KEGG" id="bsed:DN745_05480"/>
<dbReference type="Pfam" id="PF00069">
    <property type="entry name" value="Pkinase"/>
    <property type="match status" value="1"/>
</dbReference>
<dbReference type="InterPro" id="IPR008271">
    <property type="entry name" value="Ser/Thr_kinase_AS"/>
</dbReference>
<dbReference type="SUPFAM" id="SSF56112">
    <property type="entry name" value="Protein kinase-like (PK-like)"/>
    <property type="match status" value="1"/>
</dbReference>
<dbReference type="RefSeq" id="WP_111332838.1">
    <property type="nucleotide sequence ID" value="NZ_CP030032.1"/>
</dbReference>
<dbReference type="OrthoDB" id="9800029at2"/>
<dbReference type="EMBL" id="CP030032">
    <property type="protein sequence ID" value="AWV88817.1"/>
    <property type="molecule type" value="Genomic_DNA"/>
</dbReference>
<keyword evidence="4" id="KW-0238">DNA-binding</keyword>
<dbReference type="GO" id="GO:0005524">
    <property type="term" value="F:ATP binding"/>
    <property type="evidence" value="ECO:0007669"/>
    <property type="project" value="InterPro"/>
</dbReference>
<dbReference type="InterPro" id="IPR011009">
    <property type="entry name" value="Kinase-like_dom_sf"/>
</dbReference>
<dbReference type="InterPro" id="IPR001789">
    <property type="entry name" value="Sig_transdc_resp-reg_receiver"/>
</dbReference>
<evidence type="ECO:0000256" key="4">
    <source>
        <dbReference type="ARBA" id="ARBA00023125"/>
    </source>
</evidence>
<dbReference type="FunFam" id="3.40.50.2300:FF:000001">
    <property type="entry name" value="DNA-binding response regulator PhoB"/>
    <property type="match status" value="1"/>
</dbReference>
<dbReference type="Pfam" id="PF00072">
    <property type="entry name" value="Response_reg"/>
    <property type="match status" value="1"/>
</dbReference>
<keyword evidence="3" id="KW-0805">Transcription regulation</keyword>
<keyword evidence="7" id="KW-1185">Reference proteome</keyword>
<dbReference type="CDD" id="cd14014">
    <property type="entry name" value="STKc_PknB_like"/>
    <property type="match status" value="1"/>
</dbReference>
<organism evidence="6 7">
    <name type="scientific">Bradymonas sediminis</name>
    <dbReference type="NCBI Taxonomy" id="1548548"/>
    <lineage>
        <taxon>Bacteria</taxon>
        <taxon>Deltaproteobacteria</taxon>
        <taxon>Bradymonadales</taxon>
        <taxon>Bradymonadaceae</taxon>
        <taxon>Bradymonas</taxon>
    </lineage>
</organism>
<evidence type="ECO:0000256" key="5">
    <source>
        <dbReference type="ARBA" id="ARBA00023163"/>
    </source>
</evidence>
<protein>
    <submittedName>
        <fullName evidence="6">Uncharacterized protein</fullName>
    </submittedName>
</protein>
<dbReference type="Gene3D" id="1.10.510.10">
    <property type="entry name" value="Transferase(Phosphotransferase) domain 1"/>
    <property type="match status" value="1"/>
</dbReference>
<proteinExistence type="predicted"/>
<dbReference type="PROSITE" id="PS50110">
    <property type="entry name" value="RESPONSE_REGULATORY"/>
    <property type="match status" value="1"/>
</dbReference>
<keyword evidence="5" id="KW-0804">Transcription</keyword>
<dbReference type="AlphaFoldDB" id="A0A2Z4FIH5"/>
<dbReference type="GO" id="GO:0000160">
    <property type="term" value="P:phosphorelay signal transduction system"/>
    <property type="evidence" value="ECO:0007669"/>
    <property type="project" value="UniProtKB-KW"/>
</dbReference>
<accession>A0A2Z4FIH5</accession>
<dbReference type="Gene3D" id="3.40.50.2300">
    <property type="match status" value="1"/>
</dbReference>
<keyword evidence="1" id="KW-0597">Phosphoprotein</keyword>
<dbReference type="GO" id="GO:0004674">
    <property type="term" value="F:protein serine/threonine kinase activity"/>
    <property type="evidence" value="ECO:0007669"/>
    <property type="project" value="InterPro"/>
</dbReference>
<dbReference type="GO" id="GO:0003677">
    <property type="term" value="F:DNA binding"/>
    <property type="evidence" value="ECO:0007669"/>
    <property type="project" value="UniProtKB-KW"/>
</dbReference>
<dbReference type="Proteomes" id="UP000249799">
    <property type="component" value="Chromosome"/>
</dbReference>
<dbReference type="PROSITE" id="PS00108">
    <property type="entry name" value="PROTEIN_KINASE_ST"/>
    <property type="match status" value="1"/>
</dbReference>
<dbReference type="PROSITE" id="PS50011">
    <property type="entry name" value="PROTEIN_KINASE_DOM"/>
    <property type="match status" value="1"/>
</dbReference>
<dbReference type="CDD" id="cd17574">
    <property type="entry name" value="REC_OmpR"/>
    <property type="match status" value="1"/>
</dbReference>
<name>A0A2Z4FIH5_9DELT</name>
<evidence type="ECO:0000256" key="1">
    <source>
        <dbReference type="ARBA" id="ARBA00022553"/>
    </source>
</evidence>
<dbReference type="InterPro" id="IPR011006">
    <property type="entry name" value="CheY-like_superfamily"/>
</dbReference>
<evidence type="ECO:0000313" key="6">
    <source>
        <dbReference type="EMBL" id="AWV88817.1"/>
    </source>
</evidence>
<evidence type="ECO:0000256" key="2">
    <source>
        <dbReference type="ARBA" id="ARBA00023012"/>
    </source>
</evidence>
<evidence type="ECO:0000313" key="7">
    <source>
        <dbReference type="Proteomes" id="UP000249799"/>
    </source>
</evidence>
<evidence type="ECO:0000256" key="3">
    <source>
        <dbReference type="ARBA" id="ARBA00023015"/>
    </source>
</evidence>
<dbReference type="InterPro" id="IPR000719">
    <property type="entry name" value="Prot_kinase_dom"/>
</dbReference>
<dbReference type="SMART" id="SM00448">
    <property type="entry name" value="REC"/>
    <property type="match status" value="1"/>
</dbReference>
<dbReference type="PANTHER" id="PTHR24348">
    <property type="entry name" value="SERINE/THREONINE-PROTEIN KINASE UNC-51-RELATED"/>
    <property type="match status" value="1"/>
</dbReference>
<reference evidence="6 7" key="1">
    <citation type="submission" date="2018-06" db="EMBL/GenBank/DDBJ databases">
        <title>Lujinxingia sediminis gen. nov. sp. nov., a new facultative anaerobic member of the class Deltaproteobacteria, and proposal of Lujinxingaceae fam. nov.</title>
        <authorList>
            <person name="Guo L.-Y."/>
            <person name="Li C.-M."/>
            <person name="Wang S."/>
            <person name="Du Z.-J."/>
        </authorList>
    </citation>
    <scope>NUCLEOTIDE SEQUENCE [LARGE SCALE GENOMIC DNA]</scope>
    <source>
        <strain evidence="6 7">FA350</strain>
    </source>
</reference>